<organism evidence="2 3">
    <name type="scientific">Methylocystis heyeri</name>
    <dbReference type="NCBI Taxonomy" id="391905"/>
    <lineage>
        <taxon>Bacteria</taxon>
        <taxon>Pseudomonadati</taxon>
        <taxon>Pseudomonadota</taxon>
        <taxon>Alphaproteobacteria</taxon>
        <taxon>Hyphomicrobiales</taxon>
        <taxon>Methylocystaceae</taxon>
        <taxon>Methylocystis</taxon>
    </lineage>
</organism>
<proteinExistence type="predicted"/>
<name>A0A6B8KH08_9HYPH</name>
<keyword evidence="1" id="KW-0732">Signal</keyword>
<sequence>MFQFTARAALAATFTLLGFQAPAQAGSAIAAWVSGSGQDIAGCGPQASPCRTFQYVHDNILGSGGGDILVRDSGSFGPLSITKPVSVINDGVGTAGTGAPSGQVAISINAPGANVVLRGLSVDGVGGAYGGVGVVAVGNLTVKDSFIQNFTQFGVAFSENYVTVKFSMSNTTIQNIGVYGIALNNFGGSLQANISGSHIFNNGTGLFLDSVAPCQALITDTIISGNGTGIYVNGAGSMALLRRSAITWNGTGYKIINNGSIMSYQDNSIYGNATLSGTLQTIQSN</sequence>
<evidence type="ECO:0000313" key="3">
    <source>
        <dbReference type="Proteomes" id="UP000309061"/>
    </source>
</evidence>
<dbReference type="InterPro" id="IPR011050">
    <property type="entry name" value="Pectin_lyase_fold/virulence"/>
</dbReference>
<dbReference type="InterPro" id="IPR006626">
    <property type="entry name" value="PbH1"/>
</dbReference>
<feature type="chain" id="PRO_5025459306" evidence="1">
    <location>
        <begin position="26"/>
        <end position="285"/>
    </location>
</feature>
<dbReference type="KEGG" id="mhey:H2LOC_008640"/>
<dbReference type="EMBL" id="CP046052">
    <property type="protein sequence ID" value="QGM45763.1"/>
    <property type="molecule type" value="Genomic_DNA"/>
</dbReference>
<dbReference type="Gene3D" id="2.160.20.10">
    <property type="entry name" value="Single-stranded right-handed beta-helix, Pectin lyase-like"/>
    <property type="match status" value="1"/>
</dbReference>
<gene>
    <name evidence="2" type="ORF">H2LOC_008640</name>
</gene>
<dbReference type="InterPro" id="IPR012334">
    <property type="entry name" value="Pectin_lyas_fold"/>
</dbReference>
<protein>
    <submittedName>
        <fullName evidence="2">Uncharacterized protein</fullName>
    </submittedName>
</protein>
<dbReference type="Proteomes" id="UP000309061">
    <property type="component" value="Chromosome"/>
</dbReference>
<dbReference type="AlphaFoldDB" id="A0A6B8KH08"/>
<keyword evidence="3" id="KW-1185">Reference proteome</keyword>
<evidence type="ECO:0000256" key="1">
    <source>
        <dbReference type="SAM" id="SignalP"/>
    </source>
</evidence>
<dbReference type="SMART" id="SM00710">
    <property type="entry name" value="PbH1"/>
    <property type="match status" value="5"/>
</dbReference>
<dbReference type="OrthoDB" id="5498325at2"/>
<accession>A0A6B8KH08</accession>
<reference evidence="2 3" key="1">
    <citation type="submission" date="2019-11" db="EMBL/GenBank/DDBJ databases">
        <title>The genome sequence of Methylocystis heyeri.</title>
        <authorList>
            <person name="Oshkin I.Y."/>
            <person name="Miroshnikov K."/>
            <person name="Dedysh S.N."/>
        </authorList>
    </citation>
    <scope>NUCLEOTIDE SEQUENCE [LARGE SCALE GENOMIC DNA]</scope>
    <source>
        <strain evidence="2 3">H2</strain>
    </source>
</reference>
<evidence type="ECO:0000313" key="2">
    <source>
        <dbReference type="EMBL" id="QGM45763.1"/>
    </source>
</evidence>
<feature type="signal peptide" evidence="1">
    <location>
        <begin position="1"/>
        <end position="25"/>
    </location>
</feature>
<dbReference type="SUPFAM" id="SSF51126">
    <property type="entry name" value="Pectin lyase-like"/>
    <property type="match status" value="1"/>
</dbReference>
<dbReference type="RefSeq" id="WP_136496034.1">
    <property type="nucleotide sequence ID" value="NZ_CP046052.1"/>
</dbReference>